<dbReference type="AlphaFoldDB" id="A0A7S1RVE5"/>
<accession>A0A7S1RVE5</accession>
<organism evidence="2">
    <name type="scientific">Alexandrium catenella</name>
    <name type="common">Red tide dinoflagellate</name>
    <name type="synonym">Gonyaulax catenella</name>
    <dbReference type="NCBI Taxonomy" id="2925"/>
    <lineage>
        <taxon>Eukaryota</taxon>
        <taxon>Sar</taxon>
        <taxon>Alveolata</taxon>
        <taxon>Dinophyceae</taxon>
        <taxon>Gonyaulacales</taxon>
        <taxon>Pyrocystaceae</taxon>
        <taxon>Alexandrium</taxon>
    </lineage>
</organism>
<protein>
    <submittedName>
        <fullName evidence="2">Uncharacterized protein</fullName>
    </submittedName>
</protein>
<proteinExistence type="predicted"/>
<dbReference type="GO" id="GO:0003723">
    <property type="term" value="F:RNA binding"/>
    <property type="evidence" value="ECO:0007669"/>
    <property type="project" value="UniProtKB-KW"/>
</dbReference>
<dbReference type="EMBL" id="HBGE01090683">
    <property type="protein sequence ID" value="CAD9177240.1"/>
    <property type="molecule type" value="Transcribed_RNA"/>
</dbReference>
<evidence type="ECO:0000256" key="1">
    <source>
        <dbReference type="ARBA" id="ARBA00022884"/>
    </source>
</evidence>
<keyword evidence="1" id="KW-0694">RNA-binding</keyword>
<reference evidence="2" key="1">
    <citation type="submission" date="2021-01" db="EMBL/GenBank/DDBJ databases">
        <authorList>
            <person name="Corre E."/>
            <person name="Pelletier E."/>
            <person name="Niang G."/>
            <person name="Scheremetjew M."/>
            <person name="Finn R."/>
            <person name="Kale V."/>
            <person name="Holt S."/>
            <person name="Cochrane G."/>
            <person name="Meng A."/>
            <person name="Brown T."/>
            <person name="Cohen L."/>
        </authorList>
    </citation>
    <scope>NUCLEOTIDE SEQUENCE</scope>
    <source>
        <strain evidence="2">OF101</strain>
    </source>
</reference>
<sequence>MLKVAETTQVGSLAAAVGAEVRKLGAVSVHAFMNDKVAVSTALKALAMVPQEQGGQRIAFVPSFGRAKRGSILRLFVQPLGAARASREPAVPAAVAARAEGVE</sequence>
<evidence type="ECO:0000313" key="2">
    <source>
        <dbReference type="EMBL" id="CAD9177240.1"/>
    </source>
</evidence>
<name>A0A7S1RVE5_ALECA</name>
<dbReference type="InterPro" id="IPR036882">
    <property type="entry name" value="Alba-like_dom_sf"/>
</dbReference>
<dbReference type="Gene3D" id="3.30.110.20">
    <property type="entry name" value="Alba-like domain"/>
    <property type="match status" value="1"/>
</dbReference>
<gene>
    <name evidence="2" type="ORF">ACAT0790_LOCUS54009</name>
</gene>